<dbReference type="GO" id="GO:0003700">
    <property type="term" value="F:DNA-binding transcription factor activity"/>
    <property type="evidence" value="ECO:0007669"/>
    <property type="project" value="TreeGrafter"/>
</dbReference>
<dbReference type="Pfam" id="PF09339">
    <property type="entry name" value="HTH_IclR"/>
    <property type="match status" value="1"/>
</dbReference>
<keyword evidence="3" id="KW-0804">Transcription</keyword>
<dbReference type="SMART" id="SM00346">
    <property type="entry name" value="HTH_ICLR"/>
    <property type="match status" value="1"/>
</dbReference>
<dbReference type="PROSITE" id="PS51077">
    <property type="entry name" value="HTH_ICLR"/>
    <property type="match status" value="1"/>
</dbReference>
<dbReference type="RefSeq" id="WP_163743609.1">
    <property type="nucleotide sequence ID" value="NZ_JAAGOA010000025.1"/>
</dbReference>
<feature type="domain" description="HTH iclR-type" evidence="4">
    <location>
        <begin position="8"/>
        <end position="69"/>
    </location>
</feature>
<evidence type="ECO:0000256" key="1">
    <source>
        <dbReference type="ARBA" id="ARBA00023015"/>
    </source>
</evidence>
<organism evidence="6 7">
    <name type="scientific">Phytoactinopolyspora halotolerans</name>
    <dbReference type="NCBI Taxonomy" id="1981512"/>
    <lineage>
        <taxon>Bacteria</taxon>
        <taxon>Bacillati</taxon>
        <taxon>Actinomycetota</taxon>
        <taxon>Actinomycetes</taxon>
        <taxon>Jiangellales</taxon>
        <taxon>Jiangellaceae</taxon>
        <taxon>Phytoactinopolyspora</taxon>
    </lineage>
</organism>
<keyword evidence="7" id="KW-1185">Reference proteome</keyword>
<reference evidence="6 7" key="1">
    <citation type="submission" date="2020-02" db="EMBL/GenBank/DDBJ databases">
        <authorList>
            <person name="Li X.-J."/>
            <person name="Han X.-M."/>
        </authorList>
    </citation>
    <scope>NUCLEOTIDE SEQUENCE [LARGE SCALE GENOMIC DNA]</scope>
    <source>
        <strain evidence="6 7">CCTCC AB 2017055</strain>
    </source>
</reference>
<evidence type="ECO:0000313" key="7">
    <source>
        <dbReference type="Proteomes" id="UP000475214"/>
    </source>
</evidence>
<dbReference type="Gene3D" id="3.30.450.40">
    <property type="match status" value="1"/>
</dbReference>
<dbReference type="InterPro" id="IPR036390">
    <property type="entry name" value="WH_DNA-bd_sf"/>
</dbReference>
<accession>A0A6L9SEP2</accession>
<proteinExistence type="predicted"/>
<comment type="caution">
    <text evidence="6">The sequence shown here is derived from an EMBL/GenBank/DDBJ whole genome shotgun (WGS) entry which is preliminary data.</text>
</comment>
<dbReference type="InterPro" id="IPR014757">
    <property type="entry name" value="Tscrpt_reg_IclR_C"/>
</dbReference>
<name>A0A6L9SEP2_9ACTN</name>
<evidence type="ECO:0000259" key="4">
    <source>
        <dbReference type="PROSITE" id="PS51077"/>
    </source>
</evidence>
<dbReference type="InterPro" id="IPR029016">
    <property type="entry name" value="GAF-like_dom_sf"/>
</dbReference>
<dbReference type="Pfam" id="PF01614">
    <property type="entry name" value="IclR_C"/>
    <property type="match status" value="1"/>
</dbReference>
<dbReference type="Proteomes" id="UP000475214">
    <property type="component" value="Unassembled WGS sequence"/>
</dbReference>
<dbReference type="InterPro" id="IPR036388">
    <property type="entry name" value="WH-like_DNA-bd_sf"/>
</dbReference>
<dbReference type="PROSITE" id="PS51078">
    <property type="entry name" value="ICLR_ED"/>
    <property type="match status" value="1"/>
</dbReference>
<dbReference type="SUPFAM" id="SSF46785">
    <property type="entry name" value="Winged helix' DNA-binding domain"/>
    <property type="match status" value="1"/>
</dbReference>
<evidence type="ECO:0000256" key="3">
    <source>
        <dbReference type="ARBA" id="ARBA00023163"/>
    </source>
</evidence>
<dbReference type="InterPro" id="IPR050707">
    <property type="entry name" value="HTH_MetabolicPath_Reg"/>
</dbReference>
<evidence type="ECO:0000313" key="6">
    <source>
        <dbReference type="EMBL" id="NEE03706.1"/>
    </source>
</evidence>
<sequence length="261" mass="27328">MPASTGRSPAVRRATRILTELASRTDACSVADLARLTGTPKSSVADICGVLIETGMVGRELDGRLRLGGRIGDLARGFVGGTDILERFEAECDRIHGLGDMTVVLAVLIDTDVAYVAVRRSGEPLPLTLKPGMRLPAWSTGTGLALLSDLPDDTVRDLHQHGPPLSPSERSFDMDELLTALSVARDRGYASNADTGEMALAGTAVLVHGSQGAIAAVGSVSALDRGRDSDRDAVLVKQLARRLSALAGIRRRTPGTLPSGA</sequence>
<dbReference type="PANTHER" id="PTHR30136">
    <property type="entry name" value="HELIX-TURN-HELIX TRANSCRIPTIONAL REGULATOR, ICLR FAMILY"/>
    <property type="match status" value="1"/>
</dbReference>
<dbReference type="EMBL" id="JAAGOA010000025">
    <property type="protein sequence ID" value="NEE03706.1"/>
    <property type="molecule type" value="Genomic_DNA"/>
</dbReference>
<dbReference type="AlphaFoldDB" id="A0A6L9SEP2"/>
<evidence type="ECO:0000259" key="5">
    <source>
        <dbReference type="PROSITE" id="PS51078"/>
    </source>
</evidence>
<dbReference type="InterPro" id="IPR005471">
    <property type="entry name" value="Tscrpt_reg_IclR_N"/>
</dbReference>
<evidence type="ECO:0000256" key="2">
    <source>
        <dbReference type="ARBA" id="ARBA00023125"/>
    </source>
</evidence>
<dbReference type="PANTHER" id="PTHR30136:SF24">
    <property type="entry name" value="HTH-TYPE TRANSCRIPTIONAL REPRESSOR ALLR"/>
    <property type="match status" value="1"/>
</dbReference>
<dbReference type="Gene3D" id="1.10.10.10">
    <property type="entry name" value="Winged helix-like DNA-binding domain superfamily/Winged helix DNA-binding domain"/>
    <property type="match status" value="1"/>
</dbReference>
<keyword evidence="1" id="KW-0805">Transcription regulation</keyword>
<keyword evidence="2" id="KW-0238">DNA-binding</keyword>
<protein>
    <submittedName>
        <fullName evidence="6">Helix-turn-helix domain-containing protein</fullName>
    </submittedName>
</protein>
<dbReference type="SUPFAM" id="SSF55781">
    <property type="entry name" value="GAF domain-like"/>
    <property type="match status" value="1"/>
</dbReference>
<dbReference type="GO" id="GO:0045892">
    <property type="term" value="P:negative regulation of DNA-templated transcription"/>
    <property type="evidence" value="ECO:0007669"/>
    <property type="project" value="TreeGrafter"/>
</dbReference>
<gene>
    <name evidence="6" type="ORF">G1H10_26415</name>
</gene>
<feature type="domain" description="IclR-ED" evidence="5">
    <location>
        <begin position="70"/>
        <end position="249"/>
    </location>
</feature>
<dbReference type="GO" id="GO:0003677">
    <property type="term" value="F:DNA binding"/>
    <property type="evidence" value="ECO:0007669"/>
    <property type="project" value="UniProtKB-KW"/>
</dbReference>